<dbReference type="Gene3D" id="3.40.50.300">
    <property type="entry name" value="P-loop containing nucleotide triphosphate hydrolases"/>
    <property type="match status" value="1"/>
</dbReference>
<evidence type="ECO:0000313" key="7">
    <source>
        <dbReference type="Proteomes" id="UP001595075"/>
    </source>
</evidence>
<feature type="region of interest" description="Disordered" evidence="3">
    <location>
        <begin position="701"/>
        <end position="882"/>
    </location>
</feature>
<evidence type="ECO:0000256" key="1">
    <source>
        <dbReference type="ARBA" id="ARBA00022741"/>
    </source>
</evidence>
<dbReference type="Proteomes" id="UP001595075">
    <property type="component" value="Unassembled WGS sequence"/>
</dbReference>
<keyword evidence="1" id="KW-0547">Nucleotide-binding</keyword>
<evidence type="ECO:0000259" key="5">
    <source>
        <dbReference type="PROSITE" id="PS51718"/>
    </source>
</evidence>
<keyword evidence="7" id="KW-1185">Reference proteome</keyword>
<dbReference type="PANTHER" id="PTHR11566">
    <property type="entry name" value="DYNAMIN"/>
    <property type="match status" value="1"/>
</dbReference>
<dbReference type="SUPFAM" id="SSF52540">
    <property type="entry name" value="P-loop containing nucleoside triphosphate hydrolases"/>
    <property type="match status" value="1"/>
</dbReference>
<dbReference type="PROSITE" id="PS51388">
    <property type="entry name" value="GED"/>
    <property type="match status" value="1"/>
</dbReference>
<feature type="compositionally biased region" description="Polar residues" evidence="3">
    <location>
        <begin position="860"/>
        <end position="873"/>
    </location>
</feature>
<feature type="compositionally biased region" description="Polar residues" evidence="3">
    <location>
        <begin position="709"/>
        <end position="724"/>
    </location>
</feature>
<comment type="caution">
    <text evidence="6">The sequence shown here is derived from an EMBL/GenBank/DDBJ whole genome shotgun (WGS) entry which is preliminary data.</text>
</comment>
<keyword evidence="2" id="KW-0342">GTP-binding</keyword>
<organism evidence="6 7">
    <name type="scientific">Oculimacula yallundae</name>
    <dbReference type="NCBI Taxonomy" id="86028"/>
    <lineage>
        <taxon>Eukaryota</taxon>
        <taxon>Fungi</taxon>
        <taxon>Dikarya</taxon>
        <taxon>Ascomycota</taxon>
        <taxon>Pezizomycotina</taxon>
        <taxon>Leotiomycetes</taxon>
        <taxon>Helotiales</taxon>
        <taxon>Ploettnerulaceae</taxon>
        <taxon>Oculimacula</taxon>
    </lineage>
</organism>
<evidence type="ECO:0000256" key="3">
    <source>
        <dbReference type="SAM" id="MobiDB-lite"/>
    </source>
</evidence>
<evidence type="ECO:0000259" key="4">
    <source>
        <dbReference type="PROSITE" id="PS51388"/>
    </source>
</evidence>
<dbReference type="InterPro" id="IPR020850">
    <property type="entry name" value="GED_dom"/>
</dbReference>
<name>A0ABR4BZ22_9HELO</name>
<dbReference type="EMBL" id="JAZHXI010000016">
    <property type="protein sequence ID" value="KAL2062905.1"/>
    <property type="molecule type" value="Genomic_DNA"/>
</dbReference>
<feature type="domain" description="Dynamin-type G" evidence="5">
    <location>
        <begin position="38"/>
        <end position="324"/>
    </location>
</feature>
<dbReference type="InterPro" id="IPR045063">
    <property type="entry name" value="Dynamin_N"/>
</dbReference>
<sequence length="882" mass="97550">MAESNDLDLPSMQKLQSAEQMELLDVVDSLRACGLSEIVALPQLIVCGDQSSGKSSVLEAISGIPFPKQDTLCTRFATEVILRRAARVEINVSIVPGEDRTVTDRDRLNQFRRGLKTIDDFGDLFQSARDEMGLSSSGKSFSNDILRVEFCGPSQPQLTLVDLPGLIHSETKSQTTGDVQLVHKLVSRYLDNPRSIILAVVSAKNDIGNQIILRNARKVDPQGLRTLGIITKPDCVKPGSKSEEAFIALARNEDVKFSLGWYMVKNLDSSSIDENQQQKTRDQDEADFFERSGFNRLPAHILGINFLRARLSKVLFSQVRRELPRLVEDIQIQITATRLARDKLGPSRSKPEEQREFLISLSQTFQSICRDAIKGDYDHVFFQDDSNPERRLCANVMNMHFEFANNIRKKGSSWLMGEEDIFSATYRSRSEAIKEACLLLKRSRGRELPGLPNPLLVGELFRLYSRPWGDLARQHITKVWEAVNRFLELLLRHLTDEDVCENITRFWLYPIMEEKLNLAYSKLDDLLEVHKDYPMTTNSLFLSNSKSTRQDSSKKALESMLKDRSHPDKDVSVDEITKMMSAITTKEMDMDMAAAEEAFDNMNAYYEVAMNLFTDNVPTLAIQSPIIREVPKTFCPTAVYMMGSDVVTKIAGESEEKMMERDTILRRLGTLENGARICKQYAKRPQVLNMSSDEVDIVELSVPSPRIPTGSSKKTSRNPSSTAKSVIVATPQACSAPSGFGPTLTPSAGPQPAFGSSNGGLFGAGPPTSLAKKDSDTGSGPFDRRSSHEPFVAEKYNPFARSDTRGFLGATSSATPGGFFGSGTGTPSNSSGSATPVGWFGNHPATPSRTPGSVFGAPSNKPSSGAFSLTSTEPPRKKKSTR</sequence>
<dbReference type="PRINTS" id="PR00195">
    <property type="entry name" value="DYNAMIN"/>
</dbReference>
<dbReference type="InterPro" id="IPR027417">
    <property type="entry name" value="P-loop_NTPase"/>
</dbReference>
<dbReference type="Gene3D" id="1.20.120.1240">
    <property type="entry name" value="Dynamin, middle domain"/>
    <property type="match status" value="1"/>
</dbReference>
<evidence type="ECO:0000313" key="6">
    <source>
        <dbReference type="EMBL" id="KAL2062905.1"/>
    </source>
</evidence>
<dbReference type="SMART" id="SM00053">
    <property type="entry name" value="DYNc"/>
    <property type="match status" value="1"/>
</dbReference>
<accession>A0ABR4BZ22</accession>
<proteinExistence type="predicted"/>
<dbReference type="PANTHER" id="PTHR11566:SF149">
    <property type="entry name" value="GTPASE, PUTATIVE (AFU_ORTHOLOGUE AFUA_6G11890)-RELATED"/>
    <property type="match status" value="1"/>
</dbReference>
<dbReference type="Pfam" id="PF01031">
    <property type="entry name" value="Dynamin_M"/>
    <property type="match status" value="1"/>
</dbReference>
<evidence type="ECO:0000256" key="2">
    <source>
        <dbReference type="ARBA" id="ARBA00023134"/>
    </source>
</evidence>
<feature type="domain" description="GED" evidence="4">
    <location>
        <begin position="595"/>
        <end position="686"/>
    </location>
</feature>
<dbReference type="InterPro" id="IPR001401">
    <property type="entry name" value="Dynamin_GTPase"/>
</dbReference>
<dbReference type="Pfam" id="PF00350">
    <property type="entry name" value="Dynamin_N"/>
    <property type="match status" value="1"/>
</dbReference>
<feature type="compositionally biased region" description="Low complexity" evidence="3">
    <location>
        <begin position="825"/>
        <end position="835"/>
    </location>
</feature>
<dbReference type="CDD" id="cd08771">
    <property type="entry name" value="DLP_1"/>
    <property type="match status" value="1"/>
</dbReference>
<protein>
    <submittedName>
        <fullName evidence="6">Uncharacterized protein</fullName>
    </submittedName>
</protein>
<feature type="compositionally biased region" description="Basic and acidic residues" evidence="3">
    <location>
        <begin position="771"/>
        <end position="792"/>
    </location>
</feature>
<dbReference type="PROSITE" id="PS51718">
    <property type="entry name" value="G_DYNAMIN_2"/>
    <property type="match status" value="1"/>
</dbReference>
<dbReference type="InterPro" id="IPR000375">
    <property type="entry name" value="Dynamin_stalk"/>
</dbReference>
<gene>
    <name evidence="6" type="ORF">VTL71DRAFT_5977</name>
</gene>
<dbReference type="InterPro" id="IPR022812">
    <property type="entry name" value="Dynamin"/>
</dbReference>
<reference evidence="6 7" key="1">
    <citation type="journal article" date="2024" name="Commun. Biol.">
        <title>Comparative genomic analysis of thermophilic fungi reveals convergent evolutionary adaptations and gene losses.</title>
        <authorList>
            <person name="Steindorff A.S."/>
            <person name="Aguilar-Pontes M.V."/>
            <person name="Robinson A.J."/>
            <person name="Andreopoulos B."/>
            <person name="LaButti K."/>
            <person name="Kuo A."/>
            <person name="Mondo S."/>
            <person name="Riley R."/>
            <person name="Otillar R."/>
            <person name="Haridas S."/>
            <person name="Lipzen A."/>
            <person name="Grimwood J."/>
            <person name="Schmutz J."/>
            <person name="Clum A."/>
            <person name="Reid I.D."/>
            <person name="Moisan M.C."/>
            <person name="Butler G."/>
            <person name="Nguyen T.T.M."/>
            <person name="Dewar K."/>
            <person name="Conant G."/>
            <person name="Drula E."/>
            <person name="Henrissat B."/>
            <person name="Hansel C."/>
            <person name="Singer S."/>
            <person name="Hutchinson M.I."/>
            <person name="de Vries R.P."/>
            <person name="Natvig D.O."/>
            <person name="Powell A.J."/>
            <person name="Tsang A."/>
            <person name="Grigoriev I.V."/>
        </authorList>
    </citation>
    <scope>NUCLEOTIDE SEQUENCE [LARGE SCALE GENOMIC DNA]</scope>
    <source>
        <strain evidence="6 7">CBS 494.80</strain>
    </source>
</reference>
<dbReference type="InterPro" id="IPR030381">
    <property type="entry name" value="G_DYNAMIN_dom"/>
</dbReference>